<sequence>MLVQKLLFCRFPKDSSMVDLASAKARSTRRFIVSYGHFGLLILHTRSGEGEISLKESGICNTP</sequence>
<organism evidence="1 2">
    <name type="scientific">Rubroshorea leprosula</name>
    <dbReference type="NCBI Taxonomy" id="152421"/>
    <lineage>
        <taxon>Eukaryota</taxon>
        <taxon>Viridiplantae</taxon>
        <taxon>Streptophyta</taxon>
        <taxon>Embryophyta</taxon>
        <taxon>Tracheophyta</taxon>
        <taxon>Spermatophyta</taxon>
        <taxon>Magnoliopsida</taxon>
        <taxon>eudicotyledons</taxon>
        <taxon>Gunneridae</taxon>
        <taxon>Pentapetalae</taxon>
        <taxon>rosids</taxon>
        <taxon>malvids</taxon>
        <taxon>Malvales</taxon>
        <taxon>Dipterocarpaceae</taxon>
        <taxon>Rubroshorea</taxon>
    </lineage>
</organism>
<dbReference type="AlphaFoldDB" id="A0AAV5JHH8"/>
<accession>A0AAV5JHH8</accession>
<comment type="caution">
    <text evidence="1">The sequence shown here is derived from an EMBL/GenBank/DDBJ whole genome shotgun (WGS) entry which is preliminary data.</text>
</comment>
<evidence type="ECO:0000313" key="1">
    <source>
        <dbReference type="EMBL" id="GKV14063.1"/>
    </source>
</evidence>
<evidence type="ECO:0000313" key="2">
    <source>
        <dbReference type="Proteomes" id="UP001054252"/>
    </source>
</evidence>
<keyword evidence="2" id="KW-1185">Reference proteome</keyword>
<dbReference type="Proteomes" id="UP001054252">
    <property type="component" value="Unassembled WGS sequence"/>
</dbReference>
<protein>
    <submittedName>
        <fullName evidence="1">Uncharacterized protein</fullName>
    </submittedName>
</protein>
<dbReference type="EMBL" id="BPVZ01000040">
    <property type="protein sequence ID" value="GKV14063.1"/>
    <property type="molecule type" value="Genomic_DNA"/>
</dbReference>
<proteinExistence type="predicted"/>
<name>A0AAV5JHH8_9ROSI</name>
<reference evidence="1 2" key="1">
    <citation type="journal article" date="2021" name="Commun. Biol.">
        <title>The genome of Shorea leprosula (Dipterocarpaceae) highlights the ecological relevance of drought in aseasonal tropical rainforests.</title>
        <authorList>
            <person name="Ng K.K.S."/>
            <person name="Kobayashi M.J."/>
            <person name="Fawcett J.A."/>
            <person name="Hatakeyama M."/>
            <person name="Paape T."/>
            <person name="Ng C.H."/>
            <person name="Ang C.C."/>
            <person name="Tnah L.H."/>
            <person name="Lee C.T."/>
            <person name="Nishiyama T."/>
            <person name="Sese J."/>
            <person name="O'Brien M.J."/>
            <person name="Copetti D."/>
            <person name="Mohd Noor M.I."/>
            <person name="Ong R.C."/>
            <person name="Putra M."/>
            <person name="Sireger I.Z."/>
            <person name="Indrioko S."/>
            <person name="Kosugi Y."/>
            <person name="Izuno A."/>
            <person name="Isagi Y."/>
            <person name="Lee S.L."/>
            <person name="Shimizu K.K."/>
        </authorList>
    </citation>
    <scope>NUCLEOTIDE SEQUENCE [LARGE SCALE GENOMIC DNA]</scope>
    <source>
        <strain evidence="1">214</strain>
    </source>
</reference>
<gene>
    <name evidence="1" type="ORF">SLEP1_g24987</name>
</gene>